<keyword evidence="2" id="KW-0732">Signal</keyword>
<protein>
    <submittedName>
        <fullName evidence="3">DcaP family trimeric outer membrane transporter</fullName>
    </submittedName>
</protein>
<evidence type="ECO:0000256" key="2">
    <source>
        <dbReference type="SAM" id="SignalP"/>
    </source>
</evidence>
<evidence type="ECO:0000256" key="1">
    <source>
        <dbReference type="SAM" id="Coils"/>
    </source>
</evidence>
<gene>
    <name evidence="3" type="ORF">R0137_00130</name>
</gene>
<dbReference type="InterPro" id="IPR045748">
    <property type="entry name" value="DcaP"/>
</dbReference>
<dbReference type="Pfam" id="PF19577">
    <property type="entry name" value="DcaP"/>
    <property type="match status" value="1"/>
</dbReference>
<sequence length="459" mass="51037">MKPFAIVLAATCFSSLSVYGQSEASTPSLEEMWQLLQTQQEQIDALKAENAELKAQQLSVLPVTILDEPVPQEREAEPTLEEDGLGETSITFSGHAMLDMGYQTKQSDPNWFDVLRPTKLPAFEDQYGDDGEFYSGVRQSRLGVSTHTPTALGDLKTLIEFELFGVGADEGETTFRLRHAWGEIGQFGAGQYWSTFMDIDVFPNSIEYWGPNAMVFYRNVQARWTPWTSDSGSRFAVALERPGGSGDESQLDSLIDRENIKSDFEVPDLAAHYRHVGDWGHLQVAGILRQIQWVDVGDDEIDLSGDATGWGVNLSTNLNFGRHVLRASLVHGEAIQNYMNDANADIGVVLSPDAAVPIGGEPIPLTGLVAFMDLNWSEKWTSTVGYSVQDNDLPRFSAPSSFQRGQYALANLLYHPHPRVFFGPEVQWGKRENFNGFTSDDVRFQFSAKYSFSKTLSGF</sequence>
<keyword evidence="4" id="KW-1185">Reference proteome</keyword>
<feature type="coiled-coil region" evidence="1">
    <location>
        <begin position="29"/>
        <end position="56"/>
    </location>
</feature>
<keyword evidence="1" id="KW-0175">Coiled coil</keyword>
<evidence type="ECO:0000313" key="4">
    <source>
        <dbReference type="Proteomes" id="UP001626549"/>
    </source>
</evidence>
<dbReference type="RefSeq" id="WP_407327681.1">
    <property type="nucleotide sequence ID" value="NZ_CP136865.1"/>
</dbReference>
<name>A0ABZ0ID19_9GAMM</name>
<reference evidence="3 4" key="1">
    <citation type="submission" date="2023-10" db="EMBL/GenBank/DDBJ databases">
        <title>Two novel species belonging to the OM43/NOR5 clade.</title>
        <authorList>
            <person name="Park M."/>
        </authorList>
    </citation>
    <scope>NUCLEOTIDE SEQUENCE [LARGE SCALE GENOMIC DNA]</scope>
    <source>
        <strain evidence="3 4">IMCC45268</strain>
    </source>
</reference>
<evidence type="ECO:0000313" key="3">
    <source>
        <dbReference type="EMBL" id="WOJ96995.1"/>
    </source>
</evidence>
<organism evidence="3 4">
    <name type="scientific">Congregibacter brevis</name>
    <dbReference type="NCBI Taxonomy" id="3081201"/>
    <lineage>
        <taxon>Bacteria</taxon>
        <taxon>Pseudomonadati</taxon>
        <taxon>Pseudomonadota</taxon>
        <taxon>Gammaproteobacteria</taxon>
        <taxon>Cellvibrionales</taxon>
        <taxon>Halieaceae</taxon>
        <taxon>Congregibacter</taxon>
    </lineage>
</organism>
<dbReference type="Proteomes" id="UP001626549">
    <property type="component" value="Chromosome"/>
</dbReference>
<feature type="chain" id="PRO_5045308678" evidence="2">
    <location>
        <begin position="21"/>
        <end position="459"/>
    </location>
</feature>
<dbReference type="SUPFAM" id="SSF56935">
    <property type="entry name" value="Porins"/>
    <property type="match status" value="1"/>
</dbReference>
<dbReference type="EMBL" id="CP136865">
    <property type="protein sequence ID" value="WOJ96995.1"/>
    <property type="molecule type" value="Genomic_DNA"/>
</dbReference>
<accession>A0ABZ0ID19</accession>
<feature type="signal peptide" evidence="2">
    <location>
        <begin position="1"/>
        <end position="20"/>
    </location>
</feature>
<proteinExistence type="predicted"/>